<reference evidence="2" key="1">
    <citation type="submission" date="2022-01" db="EMBL/GenBank/DDBJ databases">
        <authorList>
            <person name="Lagorce A."/>
        </authorList>
    </citation>
    <scope>NUCLEOTIDE SEQUENCE</scope>
    <source>
        <strain evidence="2">Th15_F1_A12</strain>
    </source>
</reference>
<organism evidence="2 3">
    <name type="scientific">Vibrio jasicida</name>
    <dbReference type="NCBI Taxonomy" id="766224"/>
    <lineage>
        <taxon>Bacteria</taxon>
        <taxon>Pseudomonadati</taxon>
        <taxon>Pseudomonadota</taxon>
        <taxon>Gammaproteobacteria</taxon>
        <taxon>Vibrionales</taxon>
        <taxon>Vibrionaceae</taxon>
        <taxon>Vibrio</taxon>
    </lineage>
</organism>
<protein>
    <submittedName>
        <fullName evidence="2">Uncharacterized protein</fullName>
    </submittedName>
</protein>
<proteinExistence type="predicted"/>
<evidence type="ECO:0000313" key="3">
    <source>
        <dbReference type="Proteomes" id="UP001295462"/>
    </source>
</evidence>
<name>A0AAU9QEL4_9VIBR</name>
<dbReference type="Proteomes" id="UP001295462">
    <property type="component" value="Unassembled WGS sequence"/>
</dbReference>
<evidence type="ECO:0000313" key="2">
    <source>
        <dbReference type="EMBL" id="CAH1566203.1"/>
    </source>
</evidence>
<dbReference type="AlphaFoldDB" id="A0AAU9QEL4"/>
<dbReference type="RefSeq" id="WP_409588016.1">
    <property type="nucleotide sequence ID" value="NZ_CAKMTZ010000001.1"/>
</dbReference>
<feature type="signal peptide" evidence="1">
    <location>
        <begin position="1"/>
        <end position="18"/>
    </location>
</feature>
<accession>A0AAU9QEL4</accession>
<dbReference type="EMBL" id="CAKMUD010000001">
    <property type="protein sequence ID" value="CAH1566203.1"/>
    <property type="molecule type" value="Genomic_DNA"/>
</dbReference>
<feature type="chain" id="PRO_5043617066" evidence="1">
    <location>
        <begin position="19"/>
        <end position="109"/>
    </location>
</feature>
<gene>
    <name evidence="2" type="ORF">THF1A12_10457</name>
</gene>
<comment type="caution">
    <text evidence="2">The sequence shown here is derived from an EMBL/GenBank/DDBJ whole genome shotgun (WGS) entry which is preliminary data.</text>
</comment>
<sequence length="109" mass="11846">MKKILLFSFFIYSSIAYSAGIGEFKLQEIRAEKGSVYLIPKTTIPNPLNCSNGQVVKLSPDTPSFEQMYSQALTAVASGKRIRVWATQCSSSPWGSTVPKAVVLGLLAD</sequence>
<keyword evidence="1" id="KW-0732">Signal</keyword>
<evidence type="ECO:0000256" key="1">
    <source>
        <dbReference type="SAM" id="SignalP"/>
    </source>
</evidence>